<gene>
    <name evidence="3" type="ORF">Q8A64_08660</name>
</gene>
<reference evidence="3 4" key="1">
    <citation type="submission" date="2023-08" db="EMBL/GenBank/DDBJ databases">
        <title>Oxalobacteraceae gen .nov., isolated from river sludge outside the plant.</title>
        <authorList>
            <person name="Zhao S.Y."/>
        </authorList>
    </citation>
    <scope>NUCLEOTIDE SEQUENCE [LARGE SCALE GENOMIC DNA]</scope>
    <source>
        <strain evidence="3 4">R-40</strain>
    </source>
</reference>
<organism evidence="3 4">
    <name type="scientific">Keguizhuia sedimenti</name>
    <dbReference type="NCBI Taxonomy" id="3064264"/>
    <lineage>
        <taxon>Bacteria</taxon>
        <taxon>Pseudomonadati</taxon>
        <taxon>Pseudomonadota</taxon>
        <taxon>Betaproteobacteria</taxon>
        <taxon>Burkholderiales</taxon>
        <taxon>Oxalobacteraceae</taxon>
        <taxon>Keguizhuia</taxon>
    </lineage>
</organism>
<evidence type="ECO:0000259" key="2">
    <source>
        <dbReference type="Pfam" id="PF00892"/>
    </source>
</evidence>
<dbReference type="PANTHER" id="PTHR22911:SF135">
    <property type="entry name" value="BLR4310 PROTEIN"/>
    <property type="match status" value="1"/>
</dbReference>
<evidence type="ECO:0000256" key="1">
    <source>
        <dbReference type="SAM" id="Phobius"/>
    </source>
</evidence>
<evidence type="ECO:0000313" key="4">
    <source>
        <dbReference type="Proteomes" id="UP001225596"/>
    </source>
</evidence>
<dbReference type="EMBL" id="JAUYVH010000003">
    <property type="protein sequence ID" value="MDQ9170481.1"/>
    <property type="molecule type" value="Genomic_DNA"/>
</dbReference>
<dbReference type="Pfam" id="PF00892">
    <property type="entry name" value="EamA"/>
    <property type="match status" value="2"/>
</dbReference>
<feature type="transmembrane region" description="Helical" evidence="1">
    <location>
        <begin position="100"/>
        <end position="119"/>
    </location>
</feature>
<feature type="transmembrane region" description="Helical" evidence="1">
    <location>
        <begin position="212"/>
        <end position="232"/>
    </location>
</feature>
<evidence type="ECO:0000313" key="3">
    <source>
        <dbReference type="EMBL" id="MDQ9170481.1"/>
    </source>
</evidence>
<dbReference type="SUPFAM" id="SSF103481">
    <property type="entry name" value="Multidrug resistance efflux transporter EmrE"/>
    <property type="match status" value="2"/>
</dbReference>
<keyword evidence="4" id="KW-1185">Reference proteome</keyword>
<dbReference type="RefSeq" id="WP_338436401.1">
    <property type="nucleotide sequence ID" value="NZ_JAUYVH010000003.1"/>
</dbReference>
<dbReference type="Proteomes" id="UP001225596">
    <property type="component" value="Unassembled WGS sequence"/>
</dbReference>
<feature type="transmembrane region" description="Helical" evidence="1">
    <location>
        <begin position="41"/>
        <end position="61"/>
    </location>
</feature>
<feature type="domain" description="EamA" evidence="2">
    <location>
        <begin position="155"/>
        <end position="282"/>
    </location>
</feature>
<accession>A0ABU1BR49</accession>
<comment type="caution">
    <text evidence="3">The sequence shown here is derived from an EMBL/GenBank/DDBJ whole genome shotgun (WGS) entry which is preliminary data.</text>
</comment>
<protein>
    <submittedName>
        <fullName evidence="3">DMT family transporter</fullName>
    </submittedName>
</protein>
<feature type="transmembrane region" description="Helical" evidence="1">
    <location>
        <begin position="126"/>
        <end position="143"/>
    </location>
</feature>
<feature type="transmembrane region" description="Helical" evidence="1">
    <location>
        <begin position="186"/>
        <end position="206"/>
    </location>
</feature>
<feature type="transmembrane region" description="Helical" evidence="1">
    <location>
        <begin position="155"/>
        <end position="174"/>
    </location>
</feature>
<sequence>MRKQLSHRSAIALMACAAIMWSIAGVLTRQLDAARGFEITFWRSVFSGLFVFVVLFCQKGIGSVRLIQDAGRWGLLSGLMWGVMFCCFMLALTMTTVANTLIVMSVAPLLTALLALLFLKQGIAPRTWAAIIFAFLGMVWMFAGSLEAEDGKHIAGMLVALGVPLAAAVNVIVMKRAGQKLDLIPSVLLGSLFSLLAMLPLAWPLQASWHDIGILAVLGVFQLGLPCMMMVIAARSLSAPEISLLALLEVVFGPVWAWLGAGEIPDRASLTGGVVVLAALLLNELTSLHPRRRHAQAERA</sequence>
<keyword evidence="1" id="KW-1133">Transmembrane helix</keyword>
<feature type="transmembrane region" description="Helical" evidence="1">
    <location>
        <begin position="267"/>
        <end position="285"/>
    </location>
</feature>
<name>A0ABU1BR49_9BURK</name>
<proteinExistence type="predicted"/>
<dbReference type="InterPro" id="IPR037185">
    <property type="entry name" value="EmrE-like"/>
</dbReference>
<feature type="transmembrane region" description="Helical" evidence="1">
    <location>
        <begin position="244"/>
        <end position="261"/>
    </location>
</feature>
<feature type="domain" description="EamA" evidence="2">
    <location>
        <begin position="9"/>
        <end position="142"/>
    </location>
</feature>
<dbReference type="InterPro" id="IPR000620">
    <property type="entry name" value="EamA_dom"/>
</dbReference>
<dbReference type="PANTHER" id="PTHR22911">
    <property type="entry name" value="ACYL-MALONYL CONDENSING ENZYME-RELATED"/>
    <property type="match status" value="1"/>
</dbReference>
<keyword evidence="1" id="KW-0812">Transmembrane</keyword>
<keyword evidence="1" id="KW-0472">Membrane</keyword>
<feature type="transmembrane region" description="Helical" evidence="1">
    <location>
        <begin position="73"/>
        <end position="94"/>
    </location>
</feature>